<comment type="caution">
    <text evidence="4">The sequence shown here is derived from an EMBL/GenBank/DDBJ whole genome shotgun (WGS) entry which is preliminary data.</text>
</comment>
<dbReference type="SUPFAM" id="SSF51556">
    <property type="entry name" value="Metallo-dependent hydrolases"/>
    <property type="match status" value="1"/>
</dbReference>
<keyword evidence="5" id="KW-1185">Reference proteome</keyword>
<feature type="region of interest" description="Disordered" evidence="3">
    <location>
        <begin position="1419"/>
        <end position="1453"/>
    </location>
</feature>
<gene>
    <name evidence="4" type="ORF">ACJMK2_016367</name>
</gene>
<feature type="region of interest" description="Disordered" evidence="3">
    <location>
        <begin position="1928"/>
        <end position="1957"/>
    </location>
</feature>
<dbReference type="Proteomes" id="UP001634394">
    <property type="component" value="Unassembled WGS sequence"/>
</dbReference>
<feature type="compositionally biased region" description="Pro residues" evidence="3">
    <location>
        <begin position="1993"/>
        <end position="2004"/>
    </location>
</feature>
<feature type="compositionally biased region" description="Polar residues" evidence="3">
    <location>
        <begin position="2059"/>
        <end position="2069"/>
    </location>
</feature>
<dbReference type="PROSITE" id="PS01137">
    <property type="entry name" value="TATD_1"/>
    <property type="match status" value="1"/>
</dbReference>
<feature type="region of interest" description="Disordered" evidence="3">
    <location>
        <begin position="2053"/>
        <end position="2081"/>
    </location>
</feature>
<keyword evidence="2" id="KW-0378">Hydrolase</keyword>
<evidence type="ECO:0000313" key="5">
    <source>
        <dbReference type="Proteomes" id="UP001634394"/>
    </source>
</evidence>
<dbReference type="CDD" id="cd01310">
    <property type="entry name" value="TatD_DNAse"/>
    <property type="match status" value="1"/>
</dbReference>
<dbReference type="PANTHER" id="PTHR46363">
    <property type="entry name" value="DEOXYRIBONUCLEASE TATDN2-RELATED"/>
    <property type="match status" value="1"/>
</dbReference>
<evidence type="ECO:0000256" key="2">
    <source>
        <dbReference type="ARBA" id="ARBA00022801"/>
    </source>
</evidence>
<feature type="region of interest" description="Disordered" evidence="3">
    <location>
        <begin position="815"/>
        <end position="838"/>
    </location>
</feature>
<evidence type="ECO:0000256" key="1">
    <source>
        <dbReference type="ARBA" id="ARBA00009275"/>
    </source>
</evidence>
<evidence type="ECO:0000313" key="4">
    <source>
        <dbReference type="EMBL" id="KAL3852750.1"/>
    </source>
</evidence>
<feature type="region of interest" description="Disordered" evidence="3">
    <location>
        <begin position="888"/>
        <end position="908"/>
    </location>
</feature>
<dbReference type="InterPro" id="IPR001130">
    <property type="entry name" value="TatD-like"/>
</dbReference>
<feature type="compositionally biased region" description="Polar residues" evidence="3">
    <location>
        <begin position="1441"/>
        <end position="1450"/>
    </location>
</feature>
<dbReference type="FunFam" id="3.20.20.140:FF:000027">
    <property type="entry name" value="putative deoxyribonuclease TATDN2"/>
    <property type="match status" value="1"/>
</dbReference>
<dbReference type="PANTHER" id="PTHR46363:SF1">
    <property type="entry name" value="DEOXYRIBONUCLEASE TATDN2-RELATED"/>
    <property type="match status" value="1"/>
</dbReference>
<dbReference type="GO" id="GO:0016787">
    <property type="term" value="F:hydrolase activity"/>
    <property type="evidence" value="ECO:0007669"/>
    <property type="project" value="UniProtKB-KW"/>
</dbReference>
<dbReference type="Gene3D" id="3.20.20.140">
    <property type="entry name" value="Metal-dependent hydrolases"/>
    <property type="match status" value="1"/>
</dbReference>
<dbReference type="PROSITE" id="PS01091">
    <property type="entry name" value="TATD_3"/>
    <property type="match status" value="1"/>
</dbReference>
<feature type="region of interest" description="Disordered" evidence="3">
    <location>
        <begin position="1986"/>
        <end position="2005"/>
    </location>
</feature>
<dbReference type="Pfam" id="PF01026">
    <property type="entry name" value="TatD_DNase"/>
    <property type="match status" value="1"/>
</dbReference>
<organism evidence="4 5">
    <name type="scientific">Sinanodonta woodiana</name>
    <name type="common">Chinese pond mussel</name>
    <name type="synonym">Anodonta woodiana</name>
    <dbReference type="NCBI Taxonomy" id="1069815"/>
    <lineage>
        <taxon>Eukaryota</taxon>
        <taxon>Metazoa</taxon>
        <taxon>Spiralia</taxon>
        <taxon>Lophotrochozoa</taxon>
        <taxon>Mollusca</taxon>
        <taxon>Bivalvia</taxon>
        <taxon>Autobranchia</taxon>
        <taxon>Heteroconchia</taxon>
        <taxon>Palaeoheterodonta</taxon>
        <taxon>Unionida</taxon>
        <taxon>Unionoidea</taxon>
        <taxon>Unionidae</taxon>
        <taxon>Unioninae</taxon>
        <taxon>Sinanodonta</taxon>
    </lineage>
</organism>
<proteinExistence type="inferred from homology"/>
<sequence>MEASGLSQKSKRTDNSKKHGQNVESSVCENTNVVRGGGEALRQQKMDDKAHCSHAMALHAKTGEMDSRVLMQAHQPYRKSARFQRRPRLSARVSHLDENVERDKSFPLNRSSLRHPSSNSEQKICRDSSYYHCRSDPTTTRERQQSSSNLYGSFRMAISSEVETNHCATIASNNCNKPICDTELEDWSMDLINLSQSDVLKEVMEGQQCMTTIQELQPVPSPDSGIVKSLYSSTAYLSENCDLEIVPVTVTTQDSVPVMMNTMEGIPTIMVTGDDAATIVNTSPEQNEDSDNNLGGHVLMSCIEEIKSLDLQCTPKITNNMDRAYTKNTTLNDNNSFAKKTESSFAPTLFQNVSYIKLKMDRFQEPEDWTDELTIVGSPPQLENHPRICLHDNVSQNIGSDSLKEFFHSSSEIHPRLQVKVYKKSSVSLVTDKAVDIKMINAVEKLGAGIASKDISVNESNLSLTPEHEHVHKMECLVEEPRHFNKPEHSAISGSEDHVHEQRILASKSLFLKNTLSEISVMHTFEDSKNSELESKPLNEADNHPNLLINASFGPNHVQELNHLQKTSVACHMHKPKLHVKHILDRAAVQDPKVLLNKSNEPELVGKSGLFTATFESCPGHDPSLSLPDTFVDCNEVGYTNSDKLELYSARGSRPIYSVTSSETFSTDNTAVGQLIPEVGQLLPENTPTIVENAFRGNQNQLESECSTQYKPNLASAVERSKENCRISTTLTNSQNGTNLEKLKLTVCNVDVESPQSCTSSKGEIKDFDVDNILPESRLVTSLFQADYRAHESIISSHDVSEPNSIKYLNVAPMRSPACHSQQSSGSRNDDAYNDNDIAANQDLPYHEDSCSSEDEGPLSLKNRRIFRTVSQEDFTSTSVFHSFADERGSKDRGQRNMKSHYVPPISSEGPLSLKTRRIFRTVSQEDFTSTSVFHLFADERGSKDRGQRNMKSHYVPPISSEGPLSLKTRRIFRTVSQEDLTSTSVFHSFADERGSKDRGRRNMKSHYVPPISSEKCYQKDLSSYSFHGFEPAQEHLDVHQRYYYHFPHSLSEWEHWQREQYKAHQQWYSLYRCTQKMGQHPHHFENETRVEDLCSSVKQMSFDSERCCEKSLTKVKTFKGHHSQNLCGDGSIKWNCTEEQMGRAQIIPPVGDQQYVRSGGIGNVDDELENLHIFEHETSAVINVKNSDGTGKEQEQRTKKSTQQNRKTPFYVPSKTAHKKGMPFRDESIIEQGDALEPERLIRTRPSEALGPYTCYSKWMQYWLWYNGRIPAGIQPSFCNISNTPATLPHSPQQGKKISSSRSRSDQGPFGWERSGQGPFGWERSGQRPFGWERSGQGPFGWERSDQRPFGWERSGQGPFGWKRSDQEQGPHYFSWDTGSQSYLYHGYKPAAKGPEERPISSYPYSCGDAWAYTEHMDPTEEHQSSSSSRSSSGPWHNKGMSSQTSSNMGVAHPLKNPISVLAANSFERQQNFMETYKIPNIPTTVSQDARNKHEDKISSVLNLQGGSMYGSSKHHCMVPALSVGHVPDSKTLNIPHRVRDEFIDAGLENQVKLNYNNSVKSVNKIDSSLKGMISAQVVSPRGLTEQYTSLSFGSRIDNVNSACMSSHFSEETGIKTNYQPLKGRYNYMTGNVPFQDPVNNKEHMLISKGVTNGQGQSTVIENAASPFPYLYIPTRMPSRNMPSNRQDAYEGITIANTKDIETKNSNSGCNKDSRDKARNVKYSSFEDQSLYTTWSPLPYKAASNVRGLPPFSNPGYCDQQRTLSSMNGQERRLLSVTPCSDLPGFYPYFVQVSKPRSSLELSGASEYGGGMIHPHAVGDSDEQNAKSTGCLSNLQTHSRSALETKVTSAPALEKRHHQSACNYSRGSQDSYQPVEHATIKLNSSPSTYFEKELEKTETTSQTGAMHVPRYCPPHKRRCYVPSAWSDNSPVSTAGKSHRFPQHRKSSHSLVASNTGCCSEESSSRWDTDSDDSSDVSVASQESFTMPYYDPTRPPPVLPPFPARPFWNTSSESSVLKGNDQRKSFSSGPEPGKTYSSDMELVSASHGGAIRKRGFRNSGFNPRSSMTAGTGHDSPSIHGDWKTNYNTRVEGYGETYIDSHCHLDFLFKRSGFKGTFTQFRELNKHAFPKTYEGCVAVFCNPASFKPTGGLWMDVGAEEDVWLAFGCHPKMATDFIPRAEQWLQECMQHPKVVALGEIGLDYSGKFRQYEAVQKDVFRRQLKIAVKMSKPLVIHCRDAEMDCLSILKEMVPSDYKIHCHCFTGFYKNAVLWMEAFSNLYIGLTPLVTYPTAVPSHDLAKYLPLSKLLLETDAPYFIPRQVPKKEVVFSHPGFAVTVAEEVARIKDIPVSTVLNAARRNTRDMYGI</sequence>
<feature type="region of interest" description="Disordered" evidence="3">
    <location>
        <begin position="1183"/>
        <end position="1220"/>
    </location>
</feature>
<dbReference type="EMBL" id="JBJQND010000015">
    <property type="protein sequence ID" value="KAL3852750.1"/>
    <property type="molecule type" value="Genomic_DNA"/>
</dbReference>
<accession>A0ABD3UUH6</accession>
<feature type="region of interest" description="Disordered" evidence="3">
    <location>
        <begin position="1286"/>
        <end position="1367"/>
    </location>
</feature>
<comment type="similarity">
    <text evidence="1">Belongs to the metallo-dependent hydrolases superfamily. TatD-type hydrolase family.</text>
</comment>
<dbReference type="InterPro" id="IPR032466">
    <property type="entry name" value="Metal_Hydrolase"/>
</dbReference>
<reference evidence="4 5" key="1">
    <citation type="submission" date="2024-11" db="EMBL/GenBank/DDBJ databases">
        <title>Chromosome-level genome assembly of the freshwater bivalve Anodonta woodiana.</title>
        <authorList>
            <person name="Chen X."/>
        </authorList>
    </citation>
    <scope>NUCLEOTIDE SEQUENCE [LARGE SCALE GENOMIC DNA]</scope>
    <source>
        <strain evidence="4">MN2024</strain>
        <tissue evidence="4">Gills</tissue>
    </source>
</reference>
<feature type="region of interest" description="Disordered" evidence="3">
    <location>
        <begin position="2013"/>
        <end position="2038"/>
    </location>
</feature>
<dbReference type="InterPro" id="IPR018228">
    <property type="entry name" value="DNase_TatD-rel_CS"/>
</dbReference>
<name>A0ABD3UUH6_SINWO</name>
<feature type="compositionally biased region" description="Polar residues" evidence="3">
    <location>
        <begin position="1286"/>
        <end position="1303"/>
    </location>
</feature>
<feature type="region of interest" description="Disordered" evidence="3">
    <location>
        <begin position="1"/>
        <end position="26"/>
    </location>
</feature>
<evidence type="ECO:0000256" key="3">
    <source>
        <dbReference type="SAM" id="MobiDB-lite"/>
    </source>
</evidence>
<feature type="compositionally biased region" description="Basic residues" evidence="3">
    <location>
        <begin position="1937"/>
        <end position="1948"/>
    </location>
</feature>
<protein>
    <submittedName>
        <fullName evidence="4">Uncharacterized protein</fullName>
    </submittedName>
</protein>